<feature type="compositionally biased region" description="Basic residues" evidence="1">
    <location>
        <begin position="113"/>
        <end position="123"/>
    </location>
</feature>
<feature type="region of interest" description="Disordered" evidence="1">
    <location>
        <begin position="82"/>
        <end position="132"/>
    </location>
</feature>
<evidence type="ECO:0000313" key="3">
    <source>
        <dbReference type="Proteomes" id="UP000274429"/>
    </source>
</evidence>
<sequence length="320" mass="35265">MIRGFDFSRSMPDTEGSSLNPSVPFVLRGSSSVFSRRQLDTFGSLQALEDAHIKVTKATKAERLLVKKMAWRLVKPAVESLAAEKEARDRRNASSEVSKNPFKVPTLLPPRVSKLRGSGRRTAHQFTEVPRRDPSKWTHYSLADVDEDAGLGANANRKIASDLMRELRRQRDELEGNVNGPPPSSDAALPGRILFRSVSGKKRARLDTSNLLLSSVPTVNSKTLNEDEEEEVLSSSDNRTTFDEQSSTSGTVTFRTRMQRRRQCFGRLSASTLKDSDEEVDKSESVSISSVALEGDNSSDIAAEDSDMDDAAMEDGLEGV</sequence>
<evidence type="ECO:0000256" key="1">
    <source>
        <dbReference type="SAM" id="MobiDB-lite"/>
    </source>
</evidence>
<protein>
    <submittedName>
        <fullName evidence="4">Protein TSSC4</fullName>
    </submittedName>
</protein>
<feature type="compositionally biased region" description="Basic and acidic residues" evidence="1">
    <location>
        <begin position="82"/>
        <end position="93"/>
    </location>
</feature>
<evidence type="ECO:0000313" key="2">
    <source>
        <dbReference type="EMBL" id="VDM26151.1"/>
    </source>
</evidence>
<feature type="region of interest" description="Disordered" evidence="1">
    <location>
        <begin position="273"/>
        <end position="320"/>
    </location>
</feature>
<dbReference type="WBParaSite" id="TTAC_0000506401-mRNA-1">
    <property type="protein sequence ID" value="TTAC_0000506401-mRNA-1"/>
    <property type="gene ID" value="TTAC_0000506401"/>
</dbReference>
<feature type="compositionally biased region" description="Polar residues" evidence="1">
    <location>
        <begin position="243"/>
        <end position="255"/>
    </location>
</feature>
<gene>
    <name evidence="2" type="ORF">TTAC_LOCUS5049</name>
</gene>
<accession>A0A0R3WWC4</accession>
<reference evidence="2 3" key="2">
    <citation type="submission" date="2018-11" db="EMBL/GenBank/DDBJ databases">
        <authorList>
            <consortium name="Pathogen Informatics"/>
        </authorList>
    </citation>
    <scope>NUCLEOTIDE SEQUENCE [LARGE SCALE GENOMIC DNA]</scope>
</reference>
<feature type="compositionally biased region" description="Acidic residues" evidence="1">
    <location>
        <begin position="302"/>
        <end position="320"/>
    </location>
</feature>
<dbReference type="EMBL" id="UYWX01006071">
    <property type="protein sequence ID" value="VDM26151.1"/>
    <property type="molecule type" value="Genomic_DNA"/>
</dbReference>
<feature type="region of interest" description="Disordered" evidence="1">
    <location>
        <begin position="222"/>
        <end position="255"/>
    </location>
</feature>
<evidence type="ECO:0000313" key="4">
    <source>
        <dbReference type="WBParaSite" id="TTAC_0000506401-mRNA-1"/>
    </source>
</evidence>
<reference evidence="4" key="1">
    <citation type="submission" date="2017-02" db="UniProtKB">
        <authorList>
            <consortium name="WormBaseParasite"/>
        </authorList>
    </citation>
    <scope>IDENTIFICATION</scope>
</reference>
<proteinExistence type="predicted"/>
<organism evidence="4">
    <name type="scientific">Hydatigena taeniaeformis</name>
    <name type="common">Feline tapeworm</name>
    <name type="synonym">Taenia taeniaeformis</name>
    <dbReference type="NCBI Taxonomy" id="6205"/>
    <lineage>
        <taxon>Eukaryota</taxon>
        <taxon>Metazoa</taxon>
        <taxon>Spiralia</taxon>
        <taxon>Lophotrochozoa</taxon>
        <taxon>Platyhelminthes</taxon>
        <taxon>Cestoda</taxon>
        <taxon>Eucestoda</taxon>
        <taxon>Cyclophyllidea</taxon>
        <taxon>Taeniidae</taxon>
        <taxon>Hydatigera</taxon>
    </lineage>
</organism>
<dbReference type="OrthoDB" id="1906282at2759"/>
<keyword evidence="3" id="KW-1185">Reference proteome</keyword>
<dbReference type="AlphaFoldDB" id="A0A0R3WWC4"/>
<dbReference type="Proteomes" id="UP000274429">
    <property type="component" value="Unassembled WGS sequence"/>
</dbReference>
<name>A0A0R3WWC4_HYDTA</name>